<organism evidence="3 4">
    <name type="scientific">Alligator mississippiensis</name>
    <name type="common">American alligator</name>
    <dbReference type="NCBI Taxonomy" id="8496"/>
    <lineage>
        <taxon>Eukaryota</taxon>
        <taxon>Metazoa</taxon>
        <taxon>Chordata</taxon>
        <taxon>Craniata</taxon>
        <taxon>Vertebrata</taxon>
        <taxon>Euteleostomi</taxon>
        <taxon>Archelosauria</taxon>
        <taxon>Archosauria</taxon>
        <taxon>Crocodylia</taxon>
        <taxon>Alligatoridae</taxon>
        <taxon>Alligatorinae</taxon>
        <taxon>Alligator</taxon>
    </lineage>
</organism>
<keyword evidence="1" id="KW-1133">Transmembrane helix</keyword>
<dbReference type="SUPFAM" id="SSF48726">
    <property type="entry name" value="Immunoglobulin"/>
    <property type="match status" value="1"/>
</dbReference>
<dbReference type="Proteomes" id="UP000050525">
    <property type="component" value="Unassembled WGS sequence"/>
</dbReference>
<evidence type="ECO:0000259" key="2">
    <source>
        <dbReference type="PROSITE" id="PS50835"/>
    </source>
</evidence>
<sequence>MSKWVVVEEEWRKNRRNFRGGVFACGAILDEKESKTRPLFSNVAHCRHYNFFMVVIINQTTENNVFVNGTAKLETDLTIEEGKNITLFCGFQMRKPGQVFVMYWIKSTDRSECLFSVSYTGPLSYNTHCCVDEKIKNWVLNNTVLDEKHVVNNLTILNVTYSDNGTYLCVVNAWSEGKHVWRIASKVYLQGRKTPTPSSYYMPVYATTGVIVGIIFVIGLACLISKKKIKLQGTPSAHHARDQGASEVPGDECKCLLRISPFKVVDYTE</sequence>
<dbReference type="SMART" id="SM00409">
    <property type="entry name" value="IG"/>
    <property type="match status" value="1"/>
</dbReference>
<comment type="caution">
    <text evidence="3">The sequence shown here is derived from an EMBL/GenBank/DDBJ whole genome shotgun (WGS) entry which is preliminary data.</text>
</comment>
<proteinExistence type="predicted"/>
<dbReference type="InterPro" id="IPR013106">
    <property type="entry name" value="Ig_V-set"/>
</dbReference>
<evidence type="ECO:0000256" key="1">
    <source>
        <dbReference type="SAM" id="Phobius"/>
    </source>
</evidence>
<dbReference type="AlphaFoldDB" id="A0A151MA98"/>
<name>A0A151MA98_ALLMI</name>
<feature type="domain" description="Ig-like" evidence="2">
    <location>
        <begin position="38"/>
        <end position="172"/>
    </location>
</feature>
<feature type="transmembrane region" description="Helical" evidence="1">
    <location>
        <begin position="200"/>
        <end position="224"/>
    </location>
</feature>
<dbReference type="Pfam" id="PF07686">
    <property type="entry name" value="V-set"/>
    <property type="match status" value="1"/>
</dbReference>
<evidence type="ECO:0000313" key="4">
    <source>
        <dbReference type="Proteomes" id="UP000050525"/>
    </source>
</evidence>
<dbReference type="PROSITE" id="PS50835">
    <property type="entry name" value="IG_LIKE"/>
    <property type="match status" value="1"/>
</dbReference>
<accession>A0A151MA98</accession>
<keyword evidence="1" id="KW-0472">Membrane</keyword>
<keyword evidence="1" id="KW-0812">Transmembrane</keyword>
<evidence type="ECO:0000313" key="3">
    <source>
        <dbReference type="EMBL" id="KYO21421.1"/>
    </source>
</evidence>
<dbReference type="InterPro" id="IPR003599">
    <property type="entry name" value="Ig_sub"/>
</dbReference>
<dbReference type="InterPro" id="IPR007110">
    <property type="entry name" value="Ig-like_dom"/>
</dbReference>
<reference evidence="3 4" key="1">
    <citation type="journal article" date="2012" name="Genome Biol.">
        <title>Sequencing three crocodilian genomes to illuminate the evolution of archosaurs and amniotes.</title>
        <authorList>
            <person name="St John J.A."/>
            <person name="Braun E.L."/>
            <person name="Isberg S.R."/>
            <person name="Miles L.G."/>
            <person name="Chong A.Y."/>
            <person name="Gongora J."/>
            <person name="Dalzell P."/>
            <person name="Moran C."/>
            <person name="Bed'hom B."/>
            <person name="Abzhanov A."/>
            <person name="Burgess S.C."/>
            <person name="Cooksey A.M."/>
            <person name="Castoe T.A."/>
            <person name="Crawford N.G."/>
            <person name="Densmore L.D."/>
            <person name="Drew J.C."/>
            <person name="Edwards S.V."/>
            <person name="Faircloth B.C."/>
            <person name="Fujita M.K."/>
            <person name="Greenwold M.J."/>
            <person name="Hoffmann F.G."/>
            <person name="Howard J.M."/>
            <person name="Iguchi T."/>
            <person name="Janes D.E."/>
            <person name="Khan S.Y."/>
            <person name="Kohno S."/>
            <person name="de Koning A.J."/>
            <person name="Lance S.L."/>
            <person name="McCarthy F.M."/>
            <person name="McCormack J.E."/>
            <person name="Merchant M.E."/>
            <person name="Peterson D.G."/>
            <person name="Pollock D.D."/>
            <person name="Pourmand N."/>
            <person name="Raney B.J."/>
            <person name="Roessler K.A."/>
            <person name="Sanford J.R."/>
            <person name="Sawyer R.H."/>
            <person name="Schmidt C.J."/>
            <person name="Triplett E.W."/>
            <person name="Tuberville T.D."/>
            <person name="Venegas-Anaya M."/>
            <person name="Howard J.T."/>
            <person name="Jarvis E.D."/>
            <person name="Guillette L.J.Jr."/>
            <person name="Glenn T.C."/>
            <person name="Green R.E."/>
            <person name="Ray D.A."/>
        </authorList>
    </citation>
    <scope>NUCLEOTIDE SEQUENCE [LARGE SCALE GENOMIC DNA]</scope>
    <source>
        <strain evidence="3">KSC_2009_1</strain>
    </source>
</reference>
<dbReference type="InterPro" id="IPR036179">
    <property type="entry name" value="Ig-like_dom_sf"/>
</dbReference>
<dbReference type="Gene3D" id="2.60.40.10">
    <property type="entry name" value="Immunoglobulins"/>
    <property type="match status" value="1"/>
</dbReference>
<gene>
    <name evidence="3" type="ORF">Y1Q_0001636</name>
</gene>
<protein>
    <recommendedName>
        <fullName evidence="2">Ig-like domain-containing protein</fullName>
    </recommendedName>
</protein>
<dbReference type="InterPro" id="IPR013783">
    <property type="entry name" value="Ig-like_fold"/>
</dbReference>
<keyword evidence="4" id="KW-1185">Reference proteome</keyword>
<dbReference type="EMBL" id="AKHW03006295">
    <property type="protein sequence ID" value="KYO21421.1"/>
    <property type="molecule type" value="Genomic_DNA"/>
</dbReference>